<evidence type="ECO:0000259" key="1">
    <source>
        <dbReference type="Pfam" id="PF13403"/>
    </source>
</evidence>
<dbReference type="EMBL" id="JAVKPH010000010">
    <property type="protein sequence ID" value="MDR5653076.1"/>
    <property type="molecule type" value="Genomic_DNA"/>
</dbReference>
<dbReference type="SUPFAM" id="SSF51294">
    <property type="entry name" value="Hedgehog/intein (Hint) domain"/>
    <property type="match status" value="1"/>
</dbReference>
<name>A0ABU1F889_9RHOB</name>
<dbReference type="CDD" id="cd00081">
    <property type="entry name" value="Hint"/>
    <property type="match status" value="1"/>
</dbReference>
<proteinExistence type="predicted"/>
<evidence type="ECO:0000313" key="2">
    <source>
        <dbReference type="EMBL" id="MDR5653076.1"/>
    </source>
</evidence>
<gene>
    <name evidence="2" type="ORF">RGD00_10695</name>
</gene>
<dbReference type="InterPro" id="IPR036844">
    <property type="entry name" value="Hint_dom_sf"/>
</dbReference>
<dbReference type="RefSeq" id="WP_310457312.1">
    <property type="nucleotide sequence ID" value="NZ_JAVKPH010000010.1"/>
</dbReference>
<comment type="caution">
    <text evidence="2">The sequence shown here is derived from an EMBL/GenBank/DDBJ whole genome shotgun (WGS) entry which is preliminary data.</text>
</comment>
<feature type="domain" description="Hedgehog/Intein (Hint)" evidence="1">
    <location>
        <begin position="125"/>
        <end position="262"/>
    </location>
</feature>
<dbReference type="Gene3D" id="2.170.16.10">
    <property type="entry name" value="Hedgehog/Intein (Hint) domain"/>
    <property type="match status" value="1"/>
</dbReference>
<dbReference type="PROSITE" id="PS50817">
    <property type="entry name" value="INTEIN_N_TER"/>
    <property type="match status" value="1"/>
</dbReference>
<organism evidence="2 3">
    <name type="scientific">Ruixingdingia sedimenti</name>
    <dbReference type="NCBI Taxonomy" id="3073604"/>
    <lineage>
        <taxon>Bacteria</taxon>
        <taxon>Pseudomonadati</taxon>
        <taxon>Pseudomonadota</taxon>
        <taxon>Alphaproteobacteria</taxon>
        <taxon>Rhodobacterales</taxon>
        <taxon>Paracoccaceae</taxon>
        <taxon>Ruixingdingia</taxon>
    </lineage>
</organism>
<sequence>MAQTYQLLFWRMDPAAPPPAGQMLVLETITVTDANDDGVLRWQSGDLVAGRTITAIWPGDTVTVATPQGPVTITGTTFYLSGAPGAVFIPTDGQPLTTATFTGSTWVTVSVPDYAIPAGGGGTVPCFVAGTLIATPDGARRAEDLRPGDMVLTLDHGPQAIRWAGARDVPGQGSFAPIRFAPGALGNARELLVSPRHRMLVTGWRADLLFGAPEVLVAAVHLVNGRSITRAPRARVRYVHLLFDRHELVWSEGALSESFHPGGRMLGGDAALRAEVLALFPGLAGAANSPVARPVLRRHEAALLRA</sequence>
<dbReference type="Pfam" id="PF13403">
    <property type="entry name" value="Hint_2"/>
    <property type="match status" value="1"/>
</dbReference>
<dbReference type="InterPro" id="IPR006141">
    <property type="entry name" value="Intein_N"/>
</dbReference>
<accession>A0ABU1F889</accession>
<protein>
    <submittedName>
        <fullName evidence="2">Hint domain-containing protein</fullName>
    </submittedName>
</protein>
<dbReference type="Proteomes" id="UP001247754">
    <property type="component" value="Unassembled WGS sequence"/>
</dbReference>
<dbReference type="InterPro" id="IPR028992">
    <property type="entry name" value="Hedgehog/Intein_dom"/>
</dbReference>
<reference evidence="2 3" key="1">
    <citation type="submission" date="2023-09" db="EMBL/GenBank/DDBJ databases">
        <title>Xinfangfangia sedmenti sp. nov., isolated the sedment.</title>
        <authorList>
            <person name="Xu L."/>
        </authorList>
    </citation>
    <scope>NUCLEOTIDE SEQUENCE [LARGE SCALE GENOMIC DNA]</scope>
    <source>
        <strain evidence="2 3">LG-4</strain>
    </source>
</reference>
<evidence type="ECO:0000313" key="3">
    <source>
        <dbReference type="Proteomes" id="UP001247754"/>
    </source>
</evidence>
<keyword evidence="3" id="KW-1185">Reference proteome</keyword>